<sequence>MIIWSRWGFLVVLIALAGMGFGGLLSAVFASVGGLQPVFFGVGLLLAGAGIWAFDHYVLPKMDKPIPVLVMAPPTVDQWGRPVPARPVQAVNPQTGQPLFRRTQSTLFFIPFGIWTWVVGGVGALLLVAGAVSSLVA</sequence>
<comment type="caution">
    <text evidence="2">The sequence shown here is derived from an EMBL/GenBank/DDBJ whole genome shotgun (WGS) entry which is preliminary data.</text>
</comment>
<dbReference type="EMBL" id="BMMZ01000003">
    <property type="protein sequence ID" value="GGL57697.1"/>
    <property type="molecule type" value="Genomic_DNA"/>
</dbReference>
<reference evidence="2" key="2">
    <citation type="submission" date="2020-09" db="EMBL/GenBank/DDBJ databases">
        <authorList>
            <person name="Sun Q."/>
            <person name="Zhou Y."/>
        </authorList>
    </citation>
    <scope>NUCLEOTIDE SEQUENCE</scope>
    <source>
        <strain evidence="2">CGMCC 4.7306</strain>
    </source>
</reference>
<feature type="transmembrane region" description="Helical" evidence="1">
    <location>
        <begin position="7"/>
        <end position="29"/>
    </location>
</feature>
<name>A0A917S6T4_9ACTN</name>
<keyword evidence="1" id="KW-1133">Transmembrane helix</keyword>
<keyword evidence="1" id="KW-0472">Membrane</keyword>
<protein>
    <submittedName>
        <fullName evidence="2">Uncharacterized protein</fullName>
    </submittedName>
</protein>
<keyword evidence="1" id="KW-0812">Transmembrane</keyword>
<gene>
    <name evidence="2" type="ORF">GCM10011575_15080</name>
</gene>
<evidence type="ECO:0000256" key="1">
    <source>
        <dbReference type="SAM" id="Phobius"/>
    </source>
</evidence>
<accession>A0A917S6T4</accession>
<feature type="transmembrane region" description="Helical" evidence="1">
    <location>
        <begin position="35"/>
        <end position="54"/>
    </location>
</feature>
<evidence type="ECO:0000313" key="2">
    <source>
        <dbReference type="EMBL" id="GGL57697.1"/>
    </source>
</evidence>
<evidence type="ECO:0000313" key="3">
    <source>
        <dbReference type="Proteomes" id="UP000613840"/>
    </source>
</evidence>
<dbReference type="Proteomes" id="UP000613840">
    <property type="component" value="Unassembled WGS sequence"/>
</dbReference>
<feature type="transmembrane region" description="Helical" evidence="1">
    <location>
        <begin position="107"/>
        <end position="132"/>
    </location>
</feature>
<organism evidence="2 3">
    <name type="scientific">Microlunatus endophyticus</name>
    <dbReference type="NCBI Taxonomy" id="1716077"/>
    <lineage>
        <taxon>Bacteria</taxon>
        <taxon>Bacillati</taxon>
        <taxon>Actinomycetota</taxon>
        <taxon>Actinomycetes</taxon>
        <taxon>Propionibacteriales</taxon>
        <taxon>Propionibacteriaceae</taxon>
        <taxon>Microlunatus</taxon>
    </lineage>
</organism>
<dbReference type="AlphaFoldDB" id="A0A917S6T4"/>
<reference evidence="2" key="1">
    <citation type="journal article" date="2014" name="Int. J. Syst. Evol. Microbiol.">
        <title>Complete genome sequence of Corynebacterium casei LMG S-19264T (=DSM 44701T), isolated from a smear-ripened cheese.</title>
        <authorList>
            <consortium name="US DOE Joint Genome Institute (JGI-PGF)"/>
            <person name="Walter F."/>
            <person name="Albersmeier A."/>
            <person name="Kalinowski J."/>
            <person name="Ruckert C."/>
        </authorList>
    </citation>
    <scope>NUCLEOTIDE SEQUENCE</scope>
    <source>
        <strain evidence="2">CGMCC 4.7306</strain>
    </source>
</reference>
<dbReference type="RefSeq" id="WP_188894581.1">
    <property type="nucleotide sequence ID" value="NZ_BMMZ01000003.1"/>
</dbReference>
<keyword evidence="3" id="KW-1185">Reference proteome</keyword>
<proteinExistence type="predicted"/>